<name>A0ABT0HUE9_9BACT</name>
<evidence type="ECO:0000256" key="1">
    <source>
        <dbReference type="SAM" id="Coils"/>
    </source>
</evidence>
<evidence type="ECO:0000313" key="3">
    <source>
        <dbReference type="Proteomes" id="UP001202180"/>
    </source>
</evidence>
<reference evidence="2 3" key="1">
    <citation type="submission" date="2022-04" db="EMBL/GenBank/DDBJ databases">
        <title>Spirosoma sp. strain RP8 genome sequencing and assembly.</title>
        <authorList>
            <person name="Jung Y."/>
        </authorList>
    </citation>
    <scope>NUCLEOTIDE SEQUENCE [LARGE SCALE GENOMIC DNA]</scope>
    <source>
        <strain evidence="2 3">RP8</strain>
    </source>
</reference>
<organism evidence="2 3">
    <name type="scientific">Spirosoma liriopis</name>
    <dbReference type="NCBI Taxonomy" id="2937440"/>
    <lineage>
        <taxon>Bacteria</taxon>
        <taxon>Pseudomonadati</taxon>
        <taxon>Bacteroidota</taxon>
        <taxon>Cytophagia</taxon>
        <taxon>Cytophagales</taxon>
        <taxon>Cytophagaceae</taxon>
        <taxon>Spirosoma</taxon>
    </lineage>
</organism>
<accession>A0ABT0HUE9</accession>
<protein>
    <recommendedName>
        <fullName evidence="4">Transposase</fullName>
    </recommendedName>
</protein>
<feature type="coiled-coil region" evidence="1">
    <location>
        <begin position="26"/>
        <end position="60"/>
    </location>
</feature>
<evidence type="ECO:0000313" key="2">
    <source>
        <dbReference type="EMBL" id="MCK8495816.1"/>
    </source>
</evidence>
<dbReference type="Proteomes" id="UP001202180">
    <property type="component" value="Unassembled WGS sequence"/>
</dbReference>
<evidence type="ECO:0008006" key="4">
    <source>
        <dbReference type="Google" id="ProtNLM"/>
    </source>
</evidence>
<dbReference type="RefSeq" id="WP_248480575.1">
    <property type="nucleotide sequence ID" value="NZ_JALPRF010000012.1"/>
</dbReference>
<dbReference type="EMBL" id="JALPRF010000012">
    <property type="protein sequence ID" value="MCK8495816.1"/>
    <property type="molecule type" value="Genomic_DNA"/>
</dbReference>
<sequence length="63" mass="7742">MKKQIEQPQSHGLDPNTRIRHYLWFAAEVERRQHQLIQKKEDLFRRVDALEAQLQTLKKRRSF</sequence>
<keyword evidence="1" id="KW-0175">Coiled coil</keyword>
<keyword evidence="3" id="KW-1185">Reference proteome</keyword>
<comment type="caution">
    <text evidence="2">The sequence shown here is derived from an EMBL/GenBank/DDBJ whole genome shotgun (WGS) entry which is preliminary data.</text>
</comment>
<proteinExistence type="predicted"/>
<gene>
    <name evidence="2" type="ORF">M0L20_28375</name>
</gene>